<keyword evidence="5" id="KW-0333">Golgi apparatus</keyword>
<dbReference type="AlphaFoldDB" id="A0AAV2FW61"/>
<dbReference type="GO" id="GO:0000139">
    <property type="term" value="C:Golgi membrane"/>
    <property type="evidence" value="ECO:0007669"/>
    <property type="project" value="UniProtKB-SubCell"/>
</dbReference>
<dbReference type="Pfam" id="PF03016">
    <property type="entry name" value="Exostosin_GT47"/>
    <property type="match status" value="1"/>
</dbReference>
<dbReference type="GO" id="GO:0016757">
    <property type="term" value="F:glycosyltransferase activity"/>
    <property type="evidence" value="ECO:0007669"/>
    <property type="project" value="UniProtKB-KW"/>
</dbReference>
<dbReference type="PANTHER" id="PTHR11062">
    <property type="entry name" value="EXOSTOSIN HEPARAN SULFATE GLYCOSYLTRANSFERASE -RELATED"/>
    <property type="match status" value="1"/>
</dbReference>
<dbReference type="InterPro" id="IPR004263">
    <property type="entry name" value="Exostosin"/>
</dbReference>
<sequence>MRTSKFCLHPAGDTPSSCRLFDAIVSHCVPVVVSDKIELPYEDEIDYSRYSLFFSDKEAVHPGFLVEKLQKLPKEKWLEMLVLLIIVRVITWRVYVVGRCRYVGLSGCDSWKL</sequence>
<evidence type="ECO:0000256" key="5">
    <source>
        <dbReference type="ARBA" id="ARBA00023034"/>
    </source>
</evidence>
<evidence type="ECO:0000256" key="1">
    <source>
        <dbReference type="ARBA" id="ARBA00004323"/>
    </source>
</evidence>
<evidence type="ECO:0000256" key="3">
    <source>
        <dbReference type="ARBA" id="ARBA00022676"/>
    </source>
</evidence>
<evidence type="ECO:0000256" key="4">
    <source>
        <dbReference type="ARBA" id="ARBA00022968"/>
    </source>
</evidence>
<protein>
    <recommendedName>
        <fullName evidence="6">Exostosin GT47 domain-containing protein</fullName>
    </recommendedName>
</protein>
<organism evidence="7 8">
    <name type="scientific">Linum trigynum</name>
    <dbReference type="NCBI Taxonomy" id="586398"/>
    <lineage>
        <taxon>Eukaryota</taxon>
        <taxon>Viridiplantae</taxon>
        <taxon>Streptophyta</taxon>
        <taxon>Embryophyta</taxon>
        <taxon>Tracheophyta</taxon>
        <taxon>Spermatophyta</taxon>
        <taxon>Magnoliopsida</taxon>
        <taxon>eudicotyledons</taxon>
        <taxon>Gunneridae</taxon>
        <taxon>Pentapetalae</taxon>
        <taxon>rosids</taxon>
        <taxon>fabids</taxon>
        <taxon>Malpighiales</taxon>
        <taxon>Linaceae</taxon>
        <taxon>Linum</taxon>
    </lineage>
</organism>
<evidence type="ECO:0000259" key="6">
    <source>
        <dbReference type="Pfam" id="PF03016"/>
    </source>
</evidence>
<keyword evidence="3" id="KW-0328">Glycosyltransferase</keyword>
<reference evidence="7 8" key="1">
    <citation type="submission" date="2024-04" db="EMBL/GenBank/DDBJ databases">
        <authorList>
            <person name="Fracassetti M."/>
        </authorList>
    </citation>
    <scope>NUCLEOTIDE SEQUENCE [LARGE SCALE GENOMIC DNA]</scope>
</reference>
<comment type="similarity">
    <text evidence="2">Belongs to the glycosyltransferase 47 family.</text>
</comment>
<dbReference type="PANTHER" id="PTHR11062:SF48">
    <property type="entry name" value="OJ1485_B09.5 PROTEIN"/>
    <property type="match status" value="1"/>
</dbReference>
<gene>
    <name evidence="7" type="ORF">LTRI10_LOCUS42531</name>
</gene>
<keyword evidence="8" id="KW-1185">Reference proteome</keyword>
<name>A0AAV2FW61_9ROSI</name>
<evidence type="ECO:0000313" key="7">
    <source>
        <dbReference type="EMBL" id="CAL1402541.1"/>
    </source>
</evidence>
<evidence type="ECO:0000256" key="2">
    <source>
        <dbReference type="ARBA" id="ARBA00010271"/>
    </source>
</evidence>
<dbReference type="Proteomes" id="UP001497516">
    <property type="component" value="Chromosome 7"/>
</dbReference>
<feature type="domain" description="Exostosin GT47" evidence="6">
    <location>
        <begin position="1"/>
        <end position="69"/>
    </location>
</feature>
<proteinExistence type="inferred from homology"/>
<keyword evidence="4" id="KW-0812">Transmembrane</keyword>
<keyword evidence="3" id="KW-0808">Transferase</keyword>
<dbReference type="InterPro" id="IPR040911">
    <property type="entry name" value="Exostosin_GT47"/>
</dbReference>
<comment type="subcellular location">
    <subcellularLocation>
        <location evidence="1">Golgi apparatus membrane</location>
        <topology evidence="1">Single-pass type II membrane protein</topology>
    </subcellularLocation>
</comment>
<keyword evidence="4" id="KW-0735">Signal-anchor</keyword>
<dbReference type="EMBL" id="OZ034820">
    <property type="protein sequence ID" value="CAL1402541.1"/>
    <property type="molecule type" value="Genomic_DNA"/>
</dbReference>
<evidence type="ECO:0000313" key="8">
    <source>
        <dbReference type="Proteomes" id="UP001497516"/>
    </source>
</evidence>
<accession>A0AAV2FW61</accession>